<evidence type="ECO:0000259" key="1">
    <source>
        <dbReference type="Pfam" id="PF10988"/>
    </source>
</evidence>
<gene>
    <name evidence="2" type="ORF">MNBD_BACTEROID02-783</name>
</gene>
<sequence length="225" mass="24584">MKNTLTLFAILLASIVMGQNTIEKTIGEFQKLKVYDLIEVQLVKSKENKVVISGHNADDVVVINKNGKLKIRMKLEESFDGKNTTVTLYYTSIDVLDANEGAIITSKNKIKQFEIELKAQEGARINVNLKVKIASIKSVSGGIIETAGKALTQDISINTGGVYKGKDLKTETTKILINAAGEADVNASELVDIRIRAGGDVYIYGNPKTVNKSRVIGGRIKRMNQ</sequence>
<feature type="domain" description="Putative auto-transporter adhesin head GIN" evidence="1">
    <location>
        <begin position="28"/>
        <end position="207"/>
    </location>
</feature>
<accession>A0A3B0RNJ3</accession>
<dbReference type="Gene3D" id="2.160.20.120">
    <property type="match status" value="1"/>
</dbReference>
<protein>
    <recommendedName>
        <fullName evidence="1">Putative auto-transporter adhesin head GIN domain-containing protein</fullName>
    </recommendedName>
</protein>
<dbReference type="AlphaFoldDB" id="A0A3B0RNJ3"/>
<proteinExistence type="predicted"/>
<dbReference type="Pfam" id="PF10988">
    <property type="entry name" value="DUF2807"/>
    <property type="match status" value="1"/>
</dbReference>
<evidence type="ECO:0000313" key="2">
    <source>
        <dbReference type="EMBL" id="VAV86093.1"/>
    </source>
</evidence>
<dbReference type="InterPro" id="IPR021255">
    <property type="entry name" value="DUF2807"/>
</dbReference>
<reference evidence="2" key="1">
    <citation type="submission" date="2018-06" db="EMBL/GenBank/DDBJ databases">
        <authorList>
            <person name="Zhirakovskaya E."/>
        </authorList>
    </citation>
    <scope>NUCLEOTIDE SEQUENCE</scope>
</reference>
<dbReference type="EMBL" id="UOEB01000291">
    <property type="protein sequence ID" value="VAV86093.1"/>
    <property type="molecule type" value="Genomic_DNA"/>
</dbReference>
<organism evidence="2">
    <name type="scientific">hydrothermal vent metagenome</name>
    <dbReference type="NCBI Taxonomy" id="652676"/>
    <lineage>
        <taxon>unclassified sequences</taxon>
        <taxon>metagenomes</taxon>
        <taxon>ecological metagenomes</taxon>
    </lineage>
</organism>
<name>A0A3B0RNJ3_9ZZZZ</name>